<keyword evidence="3" id="KW-1185">Reference proteome</keyword>
<gene>
    <name evidence="2" type="ORF">ACFFRI_06370</name>
</gene>
<dbReference type="RefSeq" id="WP_140008164.1">
    <property type="nucleotide sequence ID" value="NZ_JBHMDG010000008.1"/>
</dbReference>
<evidence type="ECO:0000313" key="2">
    <source>
        <dbReference type="EMBL" id="MFB9312664.1"/>
    </source>
</evidence>
<accession>A0ABV5K7D3</accession>
<evidence type="ECO:0000256" key="1">
    <source>
        <dbReference type="SAM" id="MobiDB-lite"/>
    </source>
</evidence>
<dbReference type="Proteomes" id="UP001589750">
    <property type="component" value="Unassembled WGS sequence"/>
</dbReference>
<name>A0ABV5K7D3_9ACTN</name>
<feature type="region of interest" description="Disordered" evidence="1">
    <location>
        <begin position="1"/>
        <end position="32"/>
    </location>
</feature>
<organism evidence="2 3">
    <name type="scientific">Nocardioides plantarum</name>
    <dbReference type="NCBI Taxonomy" id="29299"/>
    <lineage>
        <taxon>Bacteria</taxon>
        <taxon>Bacillati</taxon>
        <taxon>Actinomycetota</taxon>
        <taxon>Actinomycetes</taxon>
        <taxon>Propionibacteriales</taxon>
        <taxon>Nocardioidaceae</taxon>
        <taxon>Nocardioides</taxon>
    </lineage>
</organism>
<dbReference type="EMBL" id="JBHMDG010000008">
    <property type="protein sequence ID" value="MFB9312664.1"/>
    <property type="molecule type" value="Genomic_DNA"/>
</dbReference>
<comment type="caution">
    <text evidence="2">The sequence shown here is derived from an EMBL/GenBank/DDBJ whole genome shotgun (WGS) entry which is preliminary data.</text>
</comment>
<feature type="compositionally biased region" description="Acidic residues" evidence="1">
    <location>
        <begin position="1"/>
        <end position="13"/>
    </location>
</feature>
<proteinExistence type="predicted"/>
<sequence length="245" mass="27274">MTRDDEDDEELDGVDIPPEQFVEAEVPTTDSRDAQQCLKEKYKGDRNVYSIIGTSYPAGYTTSWMAHSQGSSNETEYGVAIGVETSGGSGFDYKASGTRTVGGSWTGTWDPLKVARSYQIQVNYHYYVLGEGCKGETRYQRPHVETGGAQDNTSGLVRPGWKKYCANQPRNYQFDRTDDRGKAYSYGAAVKFAKIIGINLSVKKAYTKSNRLSYKFAGSAKHSLCGYDEYPALAGKMVDRPYWVE</sequence>
<evidence type="ECO:0000313" key="3">
    <source>
        <dbReference type="Proteomes" id="UP001589750"/>
    </source>
</evidence>
<reference evidence="2 3" key="1">
    <citation type="submission" date="2024-09" db="EMBL/GenBank/DDBJ databases">
        <authorList>
            <person name="Sun Q."/>
            <person name="Mori K."/>
        </authorList>
    </citation>
    <scope>NUCLEOTIDE SEQUENCE [LARGE SCALE GENOMIC DNA]</scope>
    <source>
        <strain evidence="2 3">JCM 9626</strain>
    </source>
</reference>
<protein>
    <submittedName>
        <fullName evidence="2">Uncharacterized protein</fullName>
    </submittedName>
</protein>